<sequence>MGCSRSRHRRRKYKRSCDRPQGEQNQEAPILRLPPEISQHILRYTLTDRDITWDLTTPLELFKAFGRLRSVCWKWNLQMDWVMNKWEQRRNTLIKRHGFELVTGTKHRRWLELLQLTMSAKGDRFEERFRRSQMRLARQRADKQRRDKKRAHRLKKEWEEAEARRERDRMRKLEIRWRRGAMKHYNAMVKQTLGRVNRHGAREAMSSS</sequence>
<evidence type="ECO:0000313" key="2">
    <source>
        <dbReference type="EMBL" id="KAF4304278.1"/>
    </source>
</evidence>
<feature type="region of interest" description="Disordered" evidence="1">
    <location>
        <begin position="1"/>
        <end position="26"/>
    </location>
</feature>
<gene>
    <name evidence="2" type="ORF">GTA08_BOTSDO08469</name>
</gene>
<feature type="compositionally biased region" description="Basic residues" evidence="1">
    <location>
        <begin position="1"/>
        <end position="14"/>
    </location>
</feature>
<keyword evidence="3" id="KW-1185">Reference proteome</keyword>
<dbReference type="OrthoDB" id="10638647at2759"/>
<evidence type="ECO:0000313" key="3">
    <source>
        <dbReference type="Proteomes" id="UP000572817"/>
    </source>
</evidence>
<evidence type="ECO:0000256" key="1">
    <source>
        <dbReference type="SAM" id="MobiDB-lite"/>
    </source>
</evidence>
<dbReference type="Proteomes" id="UP000572817">
    <property type="component" value="Unassembled WGS sequence"/>
</dbReference>
<dbReference type="AlphaFoldDB" id="A0A8H4ISA0"/>
<name>A0A8H4ISA0_9PEZI</name>
<feature type="region of interest" description="Disordered" evidence="1">
    <location>
        <begin position="136"/>
        <end position="158"/>
    </location>
</feature>
<dbReference type="EMBL" id="WWBZ02000051">
    <property type="protein sequence ID" value="KAF4304278.1"/>
    <property type="molecule type" value="Genomic_DNA"/>
</dbReference>
<reference evidence="2" key="1">
    <citation type="submission" date="2020-04" db="EMBL/GenBank/DDBJ databases">
        <title>Genome Assembly and Annotation of Botryosphaeria dothidea sdau 11-99, a Latent Pathogen of Apple Fruit Ring Rot in China.</title>
        <authorList>
            <person name="Yu C."/>
            <person name="Diao Y."/>
            <person name="Lu Q."/>
            <person name="Zhao J."/>
            <person name="Cui S."/>
            <person name="Peng C."/>
            <person name="He B."/>
            <person name="Liu H."/>
        </authorList>
    </citation>
    <scope>NUCLEOTIDE SEQUENCE [LARGE SCALE GENOMIC DNA]</scope>
    <source>
        <strain evidence="2">Sdau11-99</strain>
    </source>
</reference>
<accession>A0A8H4ISA0</accession>
<proteinExistence type="predicted"/>
<organism evidence="2 3">
    <name type="scientific">Botryosphaeria dothidea</name>
    <dbReference type="NCBI Taxonomy" id="55169"/>
    <lineage>
        <taxon>Eukaryota</taxon>
        <taxon>Fungi</taxon>
        <taxon>Dikarya</taxon>
        <taxon>Ascomycota</taxon>
        <taxon>Pezizomycotina</taxon>
        <taxon>Dothideomycetes</taxon>
        <taxon>Dothideomycetes incertae sedis</taxon>
        <taxon>Botryosphaeriales</taxon>
        <taxon>Botryosphaeriaceae</taxon>
        <taxon>Botryosphaeria</taxon>
    </lineage>
</organism>
<comment type="caution">
    <text evidence="2">The sequence shown here is derived from an EMBL/GenBank/DDBJ whole genome shotgun (WGS) entry which is preliminary data.</text>
</comment>
<feature type="compositionally biased region" description="Basic residues" evidence="1">
    <location>
        <begin position="146"/>
        <end position="155"/>
    </location>
</feature>
<protein>
    <submittedName>
        <fullName evidence="2">Uncharacterized protein</fullName>
    </submittedName>
</protein>